<organism evidence="2 3">
    <name type="scientific">Carnegiea gigantea</name>
    <dbReference type="NCBI Taxonomy" id="171969"/>
    <lineage>
        <taxon>Eukaryota</taxon>
        <taxon>Viridiplantae</taxon>
        <taxon>Streptophyta</taxon>
        <taxon>Embryophyta</taxon>
        <taxon>Tracheophyta</taxon>
        <taxon>Spermatophyta</taxon>
        <taxon>Magnoliopsida</taxon>
        <taxon>eudicotyledons</taxon>
        <taxon>Gunneridae</taxon>
        <taxon>Pentapetalae</taxon>
        <taxon>Caryophyllales</taxon>
        <taxon>Cactineae</taxon>
        <taxon>Cactaceae</taxon>
        <taxon>Cactoideae</taxon>
        <taxon>Echinocereeae</taxon>
        <taxon>Carnegiea</taxon>
    </lineage>
</organism>
<evidence type="ECO:0000256" key="1">
    <source>
        <dbReference type="SAM" id="MobiDB-lite"/>
    </source>
</evidence>
<keyword evidence="3" id="KW-1185">Reference proteome</keyword>
<feature type="compositionally biased region" description="Low complexity" evidence="1">
    <location>
        <begin position="135"/>
        <end position="153"/>
    </location>
</feature>
<dbReference type="GO" id="GO:0010468">
    <property type="term" value="P:regulation of gene expression"/>
    <property type="evidence" value="ECO:0007669"/>
    <property type="project" value="TreeGrafter"/>
</dbReference>
<dbReference type="AlphaFoldDB" id="A0A9Q1KU75"/>
<dbReference type="OrthoDB" id="1922547at2759"/>
<gene>
    <name evidence="2" type="ORF">Cgig2_005655</name>
</gene>
<comment type="caution">
    <text evidence="2">The sequence shown here is derived from an EMBL/GenBank/DDBJ whole genome shotgun (WGS) entry which is preliminary data.</text>
</comment>
<proteinExistence type="predicted"/>
<feature type="region of interest" description="Disordered" evidence="1">
    <location>
        <begin position="133"/>
        <end position="168"/>
    </location>
</feature>
<dbReference type="EMBL" id="JAKOGI010000020">
    <property type="protein sequence ID" value="KAJ8449633.1"/>
    <property type="molecule type" value="Genomic_DNA"/>
</dbReference>
<evidence type="ECO:0000313" key="2">
    <source>
        <dbReference type="EMBL" id="KAJ8449633.1"/>
    </source>
</evidence>
<dbReference type="PANTHER" id="PTHR31304">
    <property type="entry name" value="LOB DOMAIN-CONTAINING PROTEIN 38"/>
    <property type="match status" value="1"/>
</dbReference>
<accession>A0A9Q1KU75</accession>
<dbReference type="Proteomes" id="UP001153076">
    <property type="component" value="Unassembled WGS sequence"/>
</dbReference>
<protein>
    <recommendedName>
        <fullName evidence="4">LOB domain-containing protein</fullName>
    </recommendedName>
</protein>
<evidence type="ECO:0008006" key="4">
    <source>
        <dbReference type="Google" id="ProtNLM"/>
    </source>
</evidence>
<dbReference type="PANTHER" id="PTHR31304:SF73">
    <property type="entry name" value="OS01G0511000 PROTEIN"/>
    <property type="match status" value="1"/>
</dbReference>
<name>A0A9Q1KU75_9CARY</name>
<sequence>MRLSCNGCRALRKGCSENCSIRLSIFRSLLHEACGRIVNPVHGSAGLFSTGSWEICQAAVEAVLSGSPISQVSVDSGADHVSSLFKACDIRHLSKQEKGSESASRFKRSRTRFKRCAGKPVVKPKVEAAELYTESGDSVGSRGSRSGSSELGSAETVEDTLAKPNGLSDVGPELRLGLSLSLFPILEAQKEEAVNKEEVNGCDEATWTCDLTLGLS</sequence>
<reference evidence="2" key="1">
    <citation type="submission" date="2022-04" db="EMBL/GenBank/DDBJ databases">
        <title>Carnegiea gigantea Genome sequencing and assembly v2.</title>
        <authorList>
            <person name="Copetti D."/>
            <person name="Sanderson M.J."/>
            <person name="Burquez A."/>
            <person name="Wojciechowski M.F."/>
        </authorList>
    </citation>
    <scope>NUCLEOTIDE SEQUENCE</scope>
    <source>
        <strain evidence="2">SGP5-SGP5p</strain>
        <tissue evidence="2">Aerial part</tissue>
    </source>
</reference>
<evidence type="ECO:0000313" key="3">
    <source>
        <dbReference type="Proteomes" id="UP001153076"/>
    </source>
</evidence>